<protein>
    <submittedName>
        <fullName evidence="1">Uncharacterized protein</fullName>
    </submittedName>
</protein>
<keyword evidence="2" id="KW-1185">Reference proteome</keyword>
<evidence type="ECO:0000313" key="2">
    <source>
        <dbReference type="Proteomes" id="UP001178507"/>
    </source>
</evidence>
<organism evidence="1 2">
    <name type="scientific">Effrenium voratum</name>
    <dbReference type="NCBI Taxonomy" id="2562239"/>
    <lineage>
        <taxon>Eukaryota</taxon>
        <taxon>Sar</taxon>
        <taxon>Alveolata</taxon>
        <taxon>Dinophyceae</taxon>
        <taxon>Suessiales</taxon>
        <taxon>Symbiodiniaceae</taxon>
        <taxon>Effrenium</taxon>
    </lineage>
</organism>
<dbReference type="Proteomes" id="UP001178507">
    <property type="component" value="Unassembled WGS sequence"/>
</dbReference>
<comment type="caution">
    <text evidence="1">The sequence shown here is derived from an EMBL/GenBank/DDBJ whole genome shotgun (WGS) entry which is preliminary data.</text>
</comment>
<accession>A0AA36N8P5</accession>
<name>A0AA36N8P5_9DINO</name>
<proteinExistence type="predicted"/>
<dbReference type="AlphaFoldDB" id="A0AA36N8P5"/>
<gene>
    <name evidence="1" type="ORF">EVOR1521_LOCUS22115</name>
</gene>
<reference evidence="1" key="1">
    <citation type="submission" date="2023-08" db="EMBL/GenBank/DDBJ databases">
        <authorList>
            <person name="Chen Y."/>
            <person name="Shah S."/>
            <person name="Dougan E. K."/>
            <person name="Thang M."/>
            <person name="Chan C."/>
        </authorList>
    </citation>
    <scope>NUCLEOTIDE SEQUENCE</scope>
</reference>
<evidence type="ECO:0000313" key="1">
    <source>
        <dbReference type="EMBL" id="CAJ1398287.1"/>
    </source>
</evidence>
<sequence>MVCMEYCVLKRADRSVKARDFTKLWPGQYARVLAHEDIFLSMFAQGGGSACKFQYEERTEWKGRPMLVYAHCQERFPRIGVLIHESRPKLVVNQEIVTRDDGLARAVSWHYSASGTRITTKFFYSNEKITQRRALHHLLDHLVQFNVCTPVTDVTLSADFQPNALIFKPDTTHDAKILEEERSVRPFSDIQMMSDGDSDEGGSDLQIVKAFRV</sequence>
<dbReference type="EMBL" id="CAUJNA010003294">
    <property type="protein sequence ID" value="CAJ1398287.1"/>
    <property type="molecule type" value="Genomic_DNA"/>
</dbReference>